<name>A0A8J4WK59_9TREM</name>
<keyword evidence="3 9" id="KW-1133">Transmembrane helix</keyword>
<dbReference type="Pfam" id="PF10218">
    <property type="entry name" value="SPRING1"/>
    <property type="match status" value="1"/>
</dbReference>
<dbReference type="InterPro" id="IPR019352">
    <property type="entry name" value="SPRING1"/>
</dbReference>
<proteinExistence type="inferred from homology"/>
<dbReference type="PANTHER" id="PTHR13481">
    <property type="entry name" value="SREBP REGULATING GENE PROTEIN"/>
    <property type="match status" value="1"/>
</dbReference>
<reference evidence="10" key="1">
    <citation type="submission" date="2019-05" db="EMBL/GenBank/DDBJ databases">
        <title>Annotation for the trematode Paragonimus heterotremus.</title>
        <authorList>
            <person name="Choi Y.-J."/>
        </authorList>
    </citation>
    <scope>NUCLEOTIDE SEQUENCE</scope>
    <source>
        <strain evidence="10">LC</strain>
    </source>
</reference>
<comment type="similarity">
    <text evidence="7">Belongs to the SPRING family.</text>
</comment>
<gene>
    <name evidence="10" type="ORF">PHET_00019</name>
</gene>
<accession>A0A8J4WK59</accession>
<evidence type="ECO:0000256" key="1">
    <source>
        <dbReference type="ARBA" id="ARBA00004194"/>
    </source>
</evidence>
<comment type="caution">
    <text evidence="10">The sequence shown here is derived from an EMBL/GenBank/DDBJ whole genome shotgun (WGS) entry which is preliminary data.</text>
</comment>
<keyword evidence="2 9" id="KW-0812">Transmembrane</keyword>
<sequence length="228" mass="25967">MVANAGLIRSRGCRMPSHRQLRALLLPLLFITLWCLVFFFNSSGRQTAHSTTSTDYQLPQWLTEWNNSRQIKGCDYTAQSLDFVVDETGSYCSRSALLSSGCCPESTEFQPDVPVARRYVCDSCNSNLCCGIYEHCVSCCMDKQYIELWRDVLMQAFQPSGSQRYLLLAQNLFEFCQSKCRTSSMSVLHENSYQDADHHECTINWSFLASDQASGFLINPLRCTHLQT</sequence>
<keyword evidence="5 9" id="KW-0472">Membrane</keyword>
<dbReference type="PANTHER" id="PTHR13481:SF0">
    <property type="entry name" value="SREBP REGULATING GENE PROTEIN"/>
    <property type="match status" value="1"/>
</dbReference>
<evidence type="ECO:0000256" key="3">
    <source>
        <dbReference type="ARBA" id="ARBA00022989"/>
    </source>
</evidence>
<evidence type="ECO:0000256" key="9">
    <source>
        <dbReference type="SAM" id="Phobius"/>
    </source>
</evidence>
<dbReference type="GO" id="GO:0000139">
    <property type="term" value="C:Golgi membrane"/>
    <property type="evidence" value="ECO:0007669"/>
    <property type="project" value="UniProtKB-SubCell"/>
</dbReference>
<evidence type="ECO:0000256" key="6">
    <source>
        <dbReference type="ARBA" id="ARBA00023180"/>
    </source>
</evidence>
<feature type="transmembrane region" description="Helical" evidence="9">
    <location>
        <begin position="21"/>
        <end position="40"/>
    </location>
</feature>
<dbReference type="EMBL" id="LUCH01000005">
    <property type="protein sequence ID" value="KAF5406448.1"/>
    <property type="molecule type" value="Genomic_DNA"/>
</dbReference>
<evidence type="ECO:0000313" key="10">
    <source>
        <dbReference type="EMBL" id="KAF5406448.1"/>
    </source>
</evidence>
<evidence type="ECO:0000256" key="7">
    <source>
        <dbReference type="ARBA" id="ARBA00023461"/>
    </source>
</evidence>
<evidence type="ECO:0000256" key="5">
    <source>
        <dbReference type="ARBA" id="ARBA00023136"/>
    </source>
</evidence>
<dbReference type="Proteomes" id="UP000748531">
    <property type="component" value="Unassembled WGS sequence"/>
</dbReference>
<evidence type="ECO:0000256" key="2">
    <source>
        <dbReference type="ARBA" id="ARBA00022692"/>
    </source>
</evidence>
<keyword evidence="6" id="KW-0325">Glycoprotein</keyword>
<dbReference type="GO" id="GO:2000640">
    <property type="term" value="P:positive regulation of SREBP signaling pathway"/>
    <property type="evidence" value="ECO:0007669"/>
    <property type="project" value="InterPro"/>
</dbReference>
<evidence type="ECO:0000256" key="8">
    <source>
        <dbReference type="ARBA" id="ARBA00023485"/>
    </source>
</evidence>
<keyword evidence="11" id="KW-1185">Reference proteome</keyword>
<protein>
    <recommendedName>
        <fullName evidence="8">SREBP regulating gene protein</fullName>
    </recommendedName>
</protein>
<dbReference type="OrthoDB" id="70142at2759"/>
<comment type="subcellular location">
    <subcellularLocation>
        <location evidence="1">Golgi apparatus membrane</location>
        <topology evidence="1">Single-pass membrane protein</topology>
    </subcellularLocation>
</comment>
<dbReference type="AlphaFoldDB" id="A0A8J4WK59"/>
<keyword evidence="4" id="KW-0333">Golgi apparatus</keyword>
<evidence type="ECO:0000256" key="4">
    <source>
        <dbReference type="ARBA" id="ARBA00023034"/>
    </source>
</evidence>
<evidence type="ECO:0000313" key="11">
    <source>
        <dbReference type="Proteomes" id="UP000748531"/>
    </source>
</evidence>
<organism evidence="10 11">
    <name type="scientific">Paragonimus heterotremus</name>
    <dbReference type="NCBI Taxonomy" id="100268"/>
    <lineage>
        <taxon>Eukaryota</taxon>
        <taxon>Metazoa</taxon>
        <taxon>Spiralia</taxon>
        <taxon>Lophotrochozoa</taxon>
        <taxon>Platyhelminthes</taxon>
        <taxon>Trematoda</taxon>
        <taxon>Digenea</taxon>
        <taxon>Plagiorchiida</taxon>
        <taxon>Troglotremata</taxon>
        <taxon>Troglotrematidae</taxon>
        <taxon>Paragonimus</taxon>
    </lineage>
</organism>